<organism evidence="4 5">
    <name type="scientific">Elasticomyces elasticus</name>
    <dbReference type="NCBI Taxonomy" id="574655"/>
    <lineage>
        <taxon>Eukaryota</taxon>
        <taxon>Fungi</taxon>
        <taxon>Dikarya</taxon>
        <taxon>Ascomycota</taxon>
        <taxon>Pezizomycotina</taxon>
        <taxon>Dothideomycetes</taxon>
        <taxon>Dothideomycetidae</taxon>
        <taxon>Mycosphaerellales</taxon>
        <taxon>Teratosphaeriaceae</taxon>
        <taxon>Elasticomyces</taxon>
    </lineage>
</organism>
<evidence type="ECO:0000256" key="2">
    <source>
        <dbReference type="ARBA" id="ARBA00023445"/>
    </source>
</evidence>
<comment type="similarity">
    <text evidence="2">Belongs to the NAD(P)-dependent epimerase/dehydratase family. Dihydroflavonol-4-reductase subfamily.</text>
</comment>
<dbReference type="Pfam" id="PF01370">
    <property type="entry name" value="Epimerase"/>
    <property type="match status" value="1"/>
</dbReference>
<dbReference type="Gene3D" id="3.40.50.720">
    <property type="entry name" value="NAD(P)-binding Rossmann-like Domain"/>
    <property type="match status" value="1"/>
</dbReference>
<gene>
    <name evidence="4" type="ORF">LTR97_009733</name>
</gene>
<dbReference type="GO" id="GO:0016616">
    <property type="term" value="F:oxidoreductase activity, acting on the CH-OH group of donors, NAD or NADP as acceptor"/>
    <property type="evidence" value="ECO:0007669"/>
    <property type="project" value="TreeGrafter"/>
</dbReference>
<keyword evidence="1" id="KW-0560">Oxidoreductase</keyword>
<dbReference type="PANTHER" id="PTHR10366">
    <property type="entry name" value="NAD DEPENDENT EPIMERASE/DEHYDRATASE"/>
    <property type="match status" value="1"/>
</dbReference>
<dbReference type="AlphaFoldDB" id="A0AAN8A153"/>
<proteinExistence type="inferred from homology"/>
<feature type="domain" description="NAD-dependent epimerase/dehydratase" evidence="3">
    <location>
        <begin position="7"/>
        <end position="254"/>
    </location>
</feature>
<evidence type="ECO:0000313" key="4">
    <source>
        <dbReference type="EMBL" id="KAK5694112.1"/>
    </source>
</evidence>
<evidence type="ECO:0000259" key="3">
    <source>
        <dbReference type="Pfam" id="PF01370"/>
    </source>
</evidence>
<name>A0AAN8A153_9PEZI</name>
<dbReference type="SUPFAM" id="SSF51735">
    <property type="entry name" value="NAD(P)-binding Rossmann-fold domains"/>
    <property type="match status" value="1"/>
</dbReference>
<reference evidence="4" key="1">
    <citation type="submission" date="2023-08" db="EMBL/GenBank/DDBJ databases">
        <title>Black Yeasts Isolated from many extreme environments.</title>
        <authorList>
            <person name="Coleine C."/>
            <person name="Stajich J.E."/>
            <person name="Selbmann L."/>
        </authorList>
    </citation>
    <scope>NUCLEOTIDE SEQUENCE</scope>
    <source>
        <strain evidence="4">CCFEE 5810</strain>
    </source>
</reference>
<dbReference type="InterPro" id="IPR050425">
    <property type="entry name" value="NAD(P)_dehydrat-like"/>
</dbReference>
<evidence type="ECO:0000256" key="1">
    <source>
        <dbReference type="ARBA" id="ARBA00023002"/>
    </source>
</evidence>
<dbReference type="PANTHER" id="PTHR10366:SF812">
    <property type="entry name" value="VPS9 DOMAIN-CONTAINING PROTEIN"/>
    <property type="match status" value="1"/>
</dbReference>
<evidence type="ECO:0000313" key="5">
    <source>
        <dbReference type="Proteomes" id="UP001310594"/>
    </source>
</evidence>
<dbReference type="Proteomes" id="UP001310594">
    <property type="component" value="Unassembled WGS sequence"/>
</dbReference>
<dbReference type="EMBL" id="JAVRQU010000016">
    <property type="protein sequence ID" value="KAK5694112.1"/>
    <property type="molecule type" value="Genomic_DNA"/>
</dbReference>
<sequence>MSSKLFFITGATGFIGVRVLHAVLEAEHRARISVRSEAQIIDIMTLLSRYIGEMEFVVVPDITIPDAFSHVLHGVDYILHIASPMPGAGTDFQEDFVEPAVGGTESILRAACKTPSVKRVVIMACIGSIMPLDGLERPDLVIKEHGDEIPIDPRMSFPDGVPGQTTRYLASKILAHQATQRFVQDHHPHFSVITLHPSFVLGRNFVRKKAADLHAMNDFNGWFVRSLESETPNMPPYVIDVRDVAQAALAAATAEFDTEQRPLEEILLSGKQIDWDALAEYVKASRPTFDVKLKGPFPNFVGIDTAKAERVLGSRSGSWEAMTDDVLGQQESLREREAWEASTA</sequence>
<dbReference type="InterPro" id="IPR001509">
    <property type="entry name" value="Epimerase_deHydtase"/>
</dbReference>
<dbReference type="InterPro" id="IPR036291">
    <property type="entry name" value="NAD(P)-bd_dom_sf"/>
</dbReference>
<accession>A0AAN8A153</accession>
<comment type="caution">
    <text evidence="4">The sequence shown here is derived from an EMBL/GenBank/DDBJ whole genome shotgun (WGS) entry which is preliminary data.</text>
</comment>
<protein>
    <recommendedName>
        <fullName evidence="3">NAD-dependent epimerase/dehydratase domain-containing protein</fullName>
    </recommendedName>
</protein>